<organism evidence="8 9">
    <name type="scientific">Hydatigena taeniaeformis</name>
    <name type="common">Feline tapeworm</name>
    <name type="synonym">Taenia taeniaeformis</name>
    <dbReference type="NCBI Taxonomy" id="6205"/>
    <lineage>
        <taxon>Eukaryota</taxon>
        <taxon>Metazoa</taxon>
        <taxon>Spiralia</taxon>
        <taxon>Lophotrochozoa</taxon>
        <taxon>Platyhelminthes</taxon>
        <taxon>Cestoda</taxon>
        <taxon>Eucestoda</taxon>
        <taxon>Cyclophyllidea</taxon>
        <taxon>Taeniidae</taxon>
        <taxon>Hydatigera</taxon>
    </lineage>
</organism>
<dbReference type="EMBL" id="UYWX01008138">
    <property type="protein sequence ID" value="VDM27291.1"/>
    <property type="molecule type" value="Genomic_DNA"/>
</dbReference>
<keyword evidence="2" id="KW-0547">Nucleotide-binding</keyword>
<evidence type="ECO:0000256" key="4">
    <source>
        <dbReference type="ARBA" id="ARBA00023125"/>
    </source>
</evidence>
<dbReference type="PANTHER" id="PTHR45685:SF2">
    <property type="entry name" value="CHROMATIN-REMODELING ATPASE INO80"/>
    <property type="match status" value="1"/>
</dbReference>
<dbReference type="AlphaFoldDB" id="A0A3P7EVF2"/>
<dbReference type="Gene3D" id="3.40.50.300">
    <property type="entry name" value="P-loop containing nucleotide triphosphate hydrolases"/>
    <property type="match status" value="1"/>
</dbReference>
<keyword evidence="5" id="KW-0378">Hydrolase</keyword>
<dbReference type="Pfam" id="PF00176">
    <property type="entry name" value="SNF2-rel_dom"/>
    <property type="match status" value="1"/>
</dbReference>
<sequence>MNENQLSRLRLILKPFMLRRVKAEVEHEITEKTEVLIYCPLTRRQSLLYNRLKSKIRIEDLNSTDGFTIRNGGGGLQEANGQQESNRLMNLVMQLRKVCNHPDLFDRRDVRFSCTSVRPFEAAGGNGFWWVPKLLFDEGLVYGQSWRCLPGNIDLGACEGKMCLIFQHFLLSQLVLSVWKGLQSVYQVPESPDPVYTITSDGTAFEMEGKCRILPLKQSTVAERALLARIQYPGFVYSAFMLPVSIFFYNLLCQIGINNGVNVQL</sequence>
<protein>
    <recommendedName>
        <fullName evidence="5">Chromatin-remodeling ATPase INO80</fullName>
        <ecNumber evidence="5">3.6.4.-</ecNumber>
    </recommendedName>
</protein>
<keyword evidence="6" id="KW-0812">Transmembrane</keyword>
<comment type="domain">
    <text evidence="5">The DBINO region is involved in binding to DNA.</text>
</comment>
<feature type="transmembrane region" description="Helical" evidence="6">
    <location>
        <begin position="234"/>
        <end position="257"/>
    </location>
</feature>
<feature type="domain" description="SNF2 N-terminal" evidence="7">
    <location>
        <begin position="3"/>
        <end position="104"/>
    </location>
</feature>
<evidence type="ECO:0000256" key="1">
    <source>
        <dbReference type="ARBA" id="ARBA00004123"/>
    </source>
</evidence>
<comment type="subunit">
    <text evidence="5">Component of the INO80 chromatin-remodeling complex.</text>
</comment>
<evidence type="ECO:0000256" key="3">
    <source>
        <dbReference type="ARBA" id="ARBA00022840"/>
    </source>
</evidence>
<evidence type="ECO:0000259" key="7">
    <source>
        <dbReference type="Pfam" id="PF00176"/>
    </source>
</evidence>
<keyword evidence="3 5" id="KW-0067">ATP-binding</keyword>
<keyword evidence="6" id="KW-0472">Membrane</keyword>
<dbReference type="OrthoDB" id="448448at2759"/>
<evidence type="ECO:0000313" key="9">
    <source>
        <dbReference type="Proteomes" id="UP000274429"/>
    </source>
</evidence>
<dbReference type="InterPro" id="IPR027417">
    <property type="entry name" value="P-loop_NTPase"/>
</dbReference>
<comment type="similarity">
    <text evidence="5">Belongs to the SNF2/RAD54 helicase family.</text>
</comment>
<accession>A0A3P7EVF2</accession>
<evidence type="ECO:0000256" key="6">
    <source>
        <dbReference type="SAM" id="Phobius"/>
    </source>
</evidence>
<dbReference type="InterPro" id="IPR050520">
    <property type="entry name" value="INO80/SWR1_helicase"/>
</dbReference>
<dbReference type="Proteomes" id="UP000274429">
    <property type="component" value="Unassembled WGS sequence"/>
</dbReference>
<evidence type="ECO:0000313" key="8">
    <source>
        <dbReference type="EMBL" id="VDM27291.1"/>
    </source>
</evidence>
<reference evidence="8 9" key="1">
    <citation type="submission" date="2018-11" db="EMBL/GenBank/DDBJ databases">
        <authorList>
            <consortium name="Pathogen Informatics"/>
        </authorList>
    </citation>
    <scope>NUCLEOTIDE SEQUENCE [LARGE SCALE GENOMIC DNA]</scope>
</reference>
<proteinExistence type="inferred from homology"/>
<dbReference type="GO" id="GO:0031011">
    <property type="term" value="C:Ino80 complex"/>
    <property type="evidence" value="ECO:0007669"/>
    <property type="project" value="UniProtKB-UniRule"/>
</dbReference>
<comment type="catalytic activity">
    <reaction evidence="5">
        <text>ATP + H2O = ADP + phosphate + H(+)</text>
        <dbReference type="Rhea" id="RHEA:13065"/>
        <dbReference type="ChEBI" id="CHEBI:15377"/>
        <dbReference type="ChEBI" id="CHEBI:15378"/>
        <dbReference type="ChEBI" id="CHEBI:30616"/>
        <dbReference type="ChEBI" id="CHEBI:43474"/>
        <dbReference type="ChEBI" id="CHEBI:456216"/>
    </reaction>
</comment>
<name>A0A3P7EVF2_HYDTA</name>
<comment type="subcellular location">
    <subcellularLocation>
        <location evidence="1 5">Nucleus</location>
    </subcellularLocation>
</comment>
<keyword evidence="9" id="KW-1185">Reference proteome</keyword>
<dbReference type="GO" id="GO:0006281">
    <property type="term" value="P:DNA repair"/>
    <property type="evidence" value="ECO:0007669"/>
    <property type="project" value="UniProtKB-UniRule"/>
</dbReference>
<dbReference type="GO" id="GO:0042393">
    <property type="term" value="F:histone binding"/>
    <property type="evidence" value="ECO:0007669"/>
    <property type="project" value="TreeGrafter"/>
</dbReference>
<evidence type="ECO:0000256" key="2">
    <source>
        <dbReference type="ARBA" id="ARBA00022741"/>
    </source>
</evidence>
<keyword evidence="5" id="KW-0227">DNA damage</keyword>
<dbReference type="InterPro" id="IPR000330">
    <property type="entry name" value="SNF2_N"/>
</dbReference>
<dbReference type="GO" id="GO:0016887">
    <property type="term" value="F:ATP hydrolysis activity"/>
    <property type="evidence" value="ECO:0007669"/>
    <property type="project" value="TreeGrafter"/>
</dbReference>
<keyword evidence="5" id="KW-0234">DNA repair</keyword>
<keyword evidence="4 5" id="KW-0238">DNA-binding</keyword>
<dbReference type="Gene3D" id="3.40.50.10810">
    <property type="entry name" value="Tandem AAA-ATPase domain"/>
    <property type="match status" value="1"/>
</dbReference>
<comment type="function">
    <text evidence="5">ATPase component of the INO80 complex which remodels chromatin by shifting nucleosomes and is involved in DNA repair.</text>
</comment>
<keyword evidence="6" id="KW-1133">Transmembrane helix</keyword>
<dbReference type="GO" id="GO:0003677">
    <property type="term" value="F:DNA binding"/>
    <property type="evidence" value="ECO:0007669"/>
    <property type="project" value="UniProtKB-UniRule"/>
</dbReference>
<dbReference type="GO" id="GO:0005524">
    <property type="term" value="F:ATP binding"/>
    <property type="evidence" value="ECO:0007669"/>
    <property type="project" value="UniProtKB-UniRule"/>
</dbReference>
<dbReference type="InterPro" id="IPR038718">
    <property type="entry name" value="SNF2-like_sf"/>
</dbReference>
<dbReference type="SUPFAM" id="SSF52540">
    <property type="entry name" value="P-loop containing nucleoside triphosphate hydrolases"/>
    <property type="match status" value="1"/>
</dbReference>
<gene>
    <name evidence="8" type="ORF">TTAC_LOCUS5592</name>
</gene>
<dbReference type="PANTHER" id="PTHR45685">
    <property type="entry name" value="HELICASE SRCAP-RELATED"/>
    <property type="match status" value="1"/>
</dbReference>
<evidence type="ECO:0000256" key="5">
    <source>
        <dbReference type="RuleBase" id="RU368001"/>
    </source>
</evidence>
<dbReference type="GO" id="GO:0006338">
    <property type="term" value="P:chromatin remodeling"/>
    <property type="evidence" value="ECO:0007669"/>
    <property type="project" value="UniProtKB-UniRule"/>
</dbReference>
<dbReference type="EC" id="3.6.4.-" evidence="5"/>